<dbReference type="CDD" id="cd04701">
    <property type="entry name" value="Asparaginase_2"/>
    <property type="match status" value="1"/>
</dbReference>
<dbReference type="InterPro" id="IPR029055">
    <property type="entry name" value="Ntn_hydrolases_N"/>
</dbReference>
<feature type="binding site" evidence="6">
    <location>
        <begin position="212"/>
        <end position="215"/>
    </location>
    <ligand>
        <name>substrate</name>
    </ligand>
</feature>
<evidence type="ECO:0000256" key="1">
    <source>
        <dbReference type="ARBA" id="ARBA00022670"/>
    </source>
</evidence>
<protein>
    <recommendedName>
        <fullName evidence="4">Isoaspartyl peptidase</fullName>
    </recommendedName>
</protein>
<dbReference type="Proteomes" id="UP000219374">
    <property type="component" value="Unassembled WGS sequence"/>
</dbReference>
<evidence type="ECO:0000256" key="3">
    <source>
        <dbReference type="ARBA" id="ARBA00022813"/>
    </source>
</evidence>
<keyword evidence="2" id="KW-0378">Hydrolase</keyword>
<dbReference type="Gene3D" id="3.60.20.30">
    <property type="entry name" value="(Glycosyl)asparaginase"/>
    <property type="match status" value="1"/>
</dbReference>
<evidence type="ECO:0000256" key="2">
    <source>
        <dbReference type="ARBA" id="ARBA00022801"/>
    </source>
</evidence>
<gene>
    <name evidence="8" type="ORF">SAMN06296416_104314</name>
</gene>
<evidence type="ECO:0000256" key="5">
    <source>
        <dbReference type="PIRSR" id="PIRSR600246-1"/>
    </source>
</evidence>
<evidence type="ECO:0000256" key="4">
    <source>
        <dbReference type="ARBA" id="ARBA00069124"/>
    </source>
</evidence>
<dbReference type="GO" id="GO:0008233">
    <property type="term" value="F:peptidase activity"/>
    <property type="evidence" value="ECO:0007669"/>
    <property type="project" value="UniProtKB-KW"/>
</dbReference>
<dbReference type="FunFam" id="3.60.20.30:FF:000001">
    <property type="entry name" value="Isoaspartyl peptidase/L-asparaginase"/>
    <property type="match status" value="1"/>
</dbReference>
<dbReference type="InterPro" id="IPR000246">
    <property type="entry name" value="Peptidase_T2"/>
</dbReference>
<evidence type="ECO:0000256" key="7">
    <source>
        <dbReference type="PIRSR" id="PIRSR600246-3"/>
    </source>
</evidence>
<dbReference type="PANTHER" id="PTHR10188">
    <property type="entry name" value="L-ASPARAGINASE"/>
    <property type="match status" value="1"/>
</dbReference>
<evidence type="ECO:0000313" key="9">
    <source>
        <dbReference type="Proteomes" id="UP000219374"/>
    </source>
</evidence>
<dbReference type="SUPFAM" id="SSF56235">
    <property type="entry name" value="N-terminal nucleophile aminohydrolases (Ntn hydrolases)"/>
    <property type="match status" value="1"/>
</dbReference>
<dbReference type="AlphaFoldDB" id="A0A286D7R5"/>
<dbReference type="RefSeq" id="WP_097121960.1">
    <property type="nucleotide sequence ID" value="NZ_OCND01000004.1"/>
</dbReference>
<sequence>MVVRKVSGPLALVIHGGAGVIEPGQLGEADERAILTDLDRALDSGHAVLATGGSALDAVEAAVTALEDSPHFNAGKGSVFDAGGGHELDASIMEGHTRRAGAVAGVRTVRNPVRLARVVMDESPHVFLIGDGAEQFADTQPRIERVPNAWFDTETRLQQLRQAQAREQAQWQDSQNLRGKYFGTVGAVALDGRGRIAAATSTGGMTNKRWGRVGDSPLIGAGTWADERCGISGTGWGEFFIRNAVAHDIAARVAYRGDAIAAATDEVILRVVPELGGDGGAIALDRHGNIAMSFSTSGMYRGWIRPDGTRGTAIYGS</sequence>
<dbReference type="OrthoDB" id="9780217at2"/>
<evidence type="ECO:0000313" key="8">
    <source>
        <dbReference type="EMBL" id="SOD54702.1"/>
    </source>
</evidence>
<name>A0A286D7R5_9GAMM</name>
<feature type="binding site" evidence="6">
    <location>
        <begin position="234"/>
        <end position="237"/>
    </location>
    <ligand>
        <name>substrate</name>
    </ligand>
</feature>
<evidence type="ECO:0000256" key="6">
    <source>
        <dbReference type="PIRSR" id="PIRSR600246-2"/>
    </source>
</evidence>
<feature type="active site" description="Nucleophile" evidence="5">
    <location>
        <position position="184"/>
    </location>
</feature>
<organism evidence="8 9">
    <name type="scientific">Pseudoxanthomonas wuyuanensis</name>
    <dbReference type="NCBI Taxonomy" id="1073196"/>
    <lineage>
        <taxon>Bacteria</taxon>
        <taxon>Pseudomonadati</taxon>
        <taxon>Pseudomonadota</taxon>
        <taxon>Gammaproteobacteria</taxon>
        <taxon>Lysobacterales</taxon>
        <taxon>Lysobacteraceae</taxon>
        <taxon>Pseudoxanthomonas</taxon>
    </lineage>
</organism>
<accession>A0A286D7R5</accession>
<dbReference type="Pfam" id="PF01112">
    <property type="entry name" value="Asparaginase_2"/>
    <property type="match status" value="1"/>
</dbReference>
<dbReference type="PANTHER" id="PTHR10188:SF6">
    <property type="entry name" value="N(4)-(BETA-N-ACETYLGLUCOSAMINYL)-L-ASPARAGINASE"/>
    <property type="match status" value="1"/>
</dbReference>
<dbReference type="EMBL" id="OCND01000004">
    <property type="protein sequence ID" value="SOD54702.1"/>
    <property type="molecule type" value="Genomic_DNA"/>
</dbReference>
<keyword evidence="1" id="KW-0645">Protease</keyword>
<dbReference type="GO" id="GO:0006508">
    <property type="term" value="P:proteolysis"/>
    <property type="evidence" value="ECO:0007669"/>
    <property type="project" value="UniProtKB-KW"/>
</dbReference>
<dbReference type="GO" id="GO:0016811">
    <property type="term" value="F:hydrolase activity, acting on carbon-nitrogen (but not peptide) bonds, in linear amides"/>
    <property type="evidence" value="ECO:0007669"/>
    <property type="project" value="UniProtKB-ARBA"/>
</dbReference>
<feature type="site" description="Cleavage; by autolysis" evidence="7">
    <location>
        <begin position="183"/>
        <end position="184"/>
    </location>
</feature>
<keyword evidence="3" id="KW-0068">Autocatalytic cleavage</keyword>
<keyword evidence="9" id="KW-1185">Reference proteome</keyword>
<reference evidence="8 9" key="1">
    <citation type="submission" date="2017-09" db="EMBL/GenBank/DDBJ databases">
        <authorList>
            <person name="Ehlers B."/>
            <person name="Leendertz F.H."/>
        </authorList>
    </citation>
    <scope>NUCLEOTIDE SEQUENCE [LARGE SCALE GENOMIC DNA]</scope>
    <source>
        <strain evidence="8 9">CGMCC 1.10978</strain>
    </source>
</reference>
<proteinExistence type="predicted"/>